<evidence type="ECO:0000256" key="4">
    <source>
        <dbReference type="ARBA" id="ARBA00022989"/>
    </source>
</evidence>
<reference evidence="8 9" key="1">
    <citation type="submission" date="2017-02" db="EMBL/GenBank/DDBJ databases">
        <title>The new phylogeny of genus Mycobacterium.</title>
        <authorList>
            <person name="Tortoli E."/>
            <person name="Trovato A."/>
            <person name="Cirillo D.M."/>
        </authorList>
    </citation>
    <scope>NUCLEOTIDE SEQUENCE [LARGE SCALE GENOMIC DNA]</scope>
    <source>
        <strain evidence="8 9">RW6</strain>
    </source>
</reference>
<evidence type="ECO:0000313" key="8">
    <source>
        <dbReference type="EMBL" id="ORA33022.1"/>
    </source>
</evidence>
<sequence length="438" mass="47250">MTTPDNADDAPLNRFHVKITALTFGANFSDGYALGGIGIALAFIAPQMNLGPVWQGILGASMLLGIFAGSMVLGWLGDVFGRRRVYMLDFILIAVASAAQFFVEGPTELLILRLLIGFGIGADYALGPTLVAEFVPRRFRGALLASLTVMWTVGYVVAYFVGTWLAELSPHAWRWLLASGTIPALLVLVLRIGTPESPRWLISKGRLDEARAIAARYLGGHLDVDRIAGERPTTPYRYRDFFGPKYRRRTAFGILFFNCQVIPYFAIYTFLPLLMVKVGLDGREFFAGAVLNVFLLVGGVAGLWWVAKMSRRGLLIWSFLVMAIALSIVAIGPNGPLPLVLAAFAVFTFVMSGASNLEQVYPPELFPTELRGSGVGLLNAASRIGSAVGTFVLPITLAAYGLTASMIGLVVVLLIGAVSSAYMAPETARLSLEECAEV</sequence>
<feature type="transmembrane region" description="Helical" evidence="6">
    <location>
        <begin position="285"/>
        <end position="307"/>
    </location>
</feature>
<comment type="similarity">
    <text evidence="2">Belongs to the major facilitator superfamily. Sugar transporter (TC 2.A.1.1) family.</text>
</comment>
<feature type="transmembrane region" description="Helical" evidence="6">
    <location>
        <begin position="337"/>
        <end position="357"/>
    </location>
</feature>
<dbReference type="Pfam" id="PF00083">
    <property type="entry name" value="Sugar_tr"/>
    <property type="match status" value="1"/>
</dbReference>
<dbReference type="OrthoDB" id="9787026at2"/>
<dbReference type="Proteomes" id="UP000192448">
    <property type="component" value="Unassembled WGS sequence"/>
</dbReference>
<organism evidence="8 9">
    <name type="scientific">Mycobacterium aquaticum</name>
    <dbReference type="NCBI Taxonomy" id="1927124"/>
    <lineage>
        <taxon>Bacteria</taxon>
        <taxon>Bacillati</taxon>
        <taxon>Actinomycetota</taxon>
        <taxon>Actinomycetes</taxon>
        <taxon>Mycobacteriales</taxon>
        <taxon>Mycobacteriaceae</taxon>
        <taxon>Mycobacterium</taxon>
    </lineage>
</organism>
<feature type="transmembrane region" description="Helical" evidence="6">
    <location>
        <begin position="377"/>
        <end position="400"/>
    </location>
</feature>
<accession>A0A1X0ASI7</accession>
<dbReference type="SUPFAM" id="SSF103473">
    <property type="entry name" value="MFS general substrate transporter"/>
    <property type="match status" value="1"/>
</dbReference>
<dbReference type="InterPro" id="IPR020846">
    <property type="entry name" value="MFS_dom"/>
</dbReference>
<feature type="transmembrane region" description="Helical" evidence="6">
    <location>
        <begin position="406"/>
        <end position="424"/>
    </location>
</feature>
<evidence type="ECO:0000256" key="3">
    <source>
        <dbReference type="ARBA" id="ARBA00022692"/>
    </source>
</evidence>
<dbReference type="EMBL" id="MVHF01000022">
    <property type="protein sequence ID" value="ORA33022.1"/>
    <property type="molecule type" value="Genomic_DNA"/>
</dbReference>
<proteinExistence type="inferred from homology"/>
<dbReference type="AlphaFoldDB" id="A0A1X0ASI7"/>
<dbReference type="GO" id="GO:0005886">
    <property type="term" value="C:plasma membrane"/>
    <property type="evidence" value="ECO:0007669"/>
    <property type="project" value="UniProtKB-SubCell"/>
</dbReference>
<evidence type="ECO:0000256" key="2">
    <source>
        <dbReference type="ARBA" id="ARBA00010992"/>
    </source>
</evidence>
<comment type="caution">
    <text evidence="8">The sequence shown here is derived from an EMBL/GenBank/DDBJ whole genome shotgun (WGS) entry which is preliminary data.</text>
</comment>
<dbReference type="InterPro" id="IPR005828">
    <property type="entry name" value="MFS_sugar_transport-like"/>
</dbReference>
<dbReference type="InterPro" id="IPR003663">
    <property type="entry name" value="Sugar/inositol_transpt"/>
</dbReference>
<evidence type="ECO:0000259" key="7">
    <source>
        <dbReference type="PROSITE" id="PS50850"/>
    </source>
</evidence>
<dbReference type="PANTHER" id="PTHR48022:SF2">
    <property type="entry name" value="PLASTIDIC GLUCOSE TRANSPORTER 4"/>
    <property type="match status" value="1"/>
</dbReference>
<evidence type="ECO:0000256" key="1">
    <source>
        <dbReference type="ARBA" id="ARBA00004651"/>
    </source>
</evidence>
<dbReference type="STRING" id="1927124.BST13_20575"/>
<feature type="transmembrane region" description="Helical" evidence="6">
    <location>
        <begin position="21"/>
        <end position="45"/>
    </location>
</feature>
<keyword evidence="4 6" id="KW-1133">Transmembrane helix</keyword>
<evidence type="ECO:0000256" key="5">
    <source>
        <dbReference type="ARBA" id="ARBA00023136"/>
    </source>
</evidence>
<dbReference type="PANTHER" id="PTHR48022">
    <property type="entry name" value="PLASTIDIC GLUCOSE TRANSPORTER 4"/>
    <property type="match status" value="1"/>
</dbReference>
<dbReference type="InterPro" id="IPR050360">
    <property type="entry name" value="MFS_Sugar_Transporters"/>
</dbReference>
<feature type="transmembrane region" description="Helical" evidence="6">
    <location>
        <begin position="251"/>
        <end position="273"/>
    </location>
</feature>
<keyword evidence="9" id="KW-1185">Reference proteome</keyword>
<dbReference type="PROSITE" id="PS00217">
    <property type="entry name" value="SUGAR_TRANSPORT_2"/>
    <property type="match status" value="1"/>
</dbReference>
<feature type="transmembrane region" description="Helical" evidence="6">
    <location>
        <begin position="85"/>
        <end position="103"/>
    </location>
</feature>
<feature type="transmembrane region" description="Helical" evidence="6">
    <location>
        <begin position="314"/>
        <end position="331"/>
    </location>
</feature>
<dbReference type="InterPro" id="IPR036259">
    <property type="entry name" value="MFS_trans_sf"/>
</dbReference>
<feature type="transmembrane region" description="Helical" evidence="6">
    <location>
        <begin position="57"/>
        <end position="76"/>
    </location>
</feature>
<keyword evidence="3 6" id="KW-0812">Transmembrane</keyword>
<feature type="domain" description="Major facilitator superfamily (MFS) profile" evidence="7">
    <location>
        <begin position="19"/>
        <end position="428"/>
    </location>
</feature>
<dbReference type="PRINTS" id="PR00171">
    <property type="entry name" value="SUGRTRNSPORT"/>
</dbReference>
<dbReference type="CDD" id="cd17316">
    <property type="entry name" value="MFS_SV2_like"/>
    <property type="match status" value="1"/>
</dbReference>
<keyword evidence="5 6" id="KW-0472">Membrane</keyword>
<gene>
    <name evidence="8" type="ORF">BST13_20575</name>
</gene>
<dbReference type="PROSITE" id="PS50850">
    <property type="entry name" value="MFS"/>
    <property type="match status" value="1"/>
</dbReference>
<evidence type="ECO:0000313" key="9">
    <source>
        <dbReference type="Proteomes" id="UP000192448"/>
    </source>
</evidence>
<name>A0A1X0ASI7_9MYCO</name>
<evidence type="ECO:0000256" key="6">
    <source>
        <dbReference type="SAM" id="Phobius"/>
    </source>
</evidence>
<comment type="subcellular location">
    <subcellularLocation>
        <location evidence="1">Cell membrane</location>
        <topology evidence="1">Multi-pass membrane protein</topology>
    </subcellularLocation>
</comment>
<dbReference type="Gene3D" id="1.20.1250.20">
    <property type="entry name" value="MFS general substrate transporter like domains"/>
    <property type="match status" value="1"/>
</dbReference>
<protein>
    <submittedName>
        <fullName evidence="8">MFS transporter</fullName>
    </submittedName>
</protein>
<dbReference type="GO" id="GO:0005351">
    <property type="term" value="F:carbohydrate:proton symporter activity"/>
    <property type="evidence" value="ECO:0007669"/>
    <property type="project" value="TreeGrafter"/>
</dbReference>
<dbReference type="InterPro" id="IPR005829">
    <property type="entry name" value="Sugar_transporter_CS"/>
</dbReference>
<feature type="transmembrane region" description="Helical" evidence="6">
    <location>
        <begin position="143"/>
        <end position="166"/>
    </location>
</feature>
<feature type="transmembrane region" description="Helical" evidence="6">
    <location>
        <begin position="172"/>
        <end position="190"/>
    </location>
</feature>
<feature type="transmembrane region" description="Helical" evidence="6">
    <location>
        <begin position="109"/>
        <end position="131"/>
    </location>
</feature>